<sequence length="77" mass="8937">MVQWIVMCMLAVILVWDLACTRTEFLHLRQVTKRINEAGIHQMACCIYSIKTSNMGKAIGRRLTHTDYLVRQLIQSN</sequence>
<comment type="caution">
    <text evidence="1">The sequence shown here is derived from an EMBL/GenBank/DDBJ whole genome shotgun (WGS) entry which is preliminary data.</text>
</comment>
<protein>
    <submittedName>
        <fullName evidence="1">Uncharacterized protein</fullName>
    </submittedName>
</protein>
<name>A0A645G9X2_9ZZZZ</name>
<proteinExistence type="predicted"/>
<evidence type="ECO:0000313" key="1">
    <source>
        <dbReference type="EMBL" id="MPN23445.1"/>
    </source>
</evidence>
<dbReference type="AlphaFoldDB" id="A0A645G9X2"/>
<reference evidence="1" key="1">
    <citation type="submission" date="2019-08" db="EMBL/GenBank/DDBJ databases">
        <authorList>
            <person name="Kucharzyk K."/>
            <person name="Murdoch R.W."/>
            <person name="Higgins S."/>
            <person name="Loffler F."/>
        </authorList>
    </citation>
    <scope>NUCLEOTIDE SEQUENCE</scope>
</reference>
<accession>A0A645G9X2</accession>
<dbReference type="EMBL" id="VSSQ01071946">
    <property type="protein sequence ID" value="MPN23445.1"/>
    <property type="molecule type" value="Genomic_DNA"/>
</dbReference>
<organism evidence="1">
    <name type="scientific">bioreactor metagenome</name>
    <dbReference type="NCBI Taxonomy" id="1076179"/>
    <lineage>
        <taxon>unclassified sequences</taxon>
        <taxon>metagenomes</taxon>
        <taxon>ecological metagenomes</taxon>
    </lineage>
</organism>
<gene>
    <name evidence="1" type="ORF">SDC9_170833</name>
</gene>